<protein>
    <submittedName>
        <fullName evidence="2">Uncharacterized protein</fullName>
    </submittedName>
</protein>
<accession>A0ABX6P6D9</accession>
<dbReference type="Gene3D" id="3.40.630.30">
    <property type="match status" value="1"/>
</dbReference>
<organism evidence="2 3">
    <name type="scientific">Ramlibacter terrae</name>
    <dbReference type="NCBI Taxonomy" id="2732511"/>
    <lineage>
        <taxon>Bacteria</taxon>
        <taxon>Pseudomonadati</taxon>
        <taxon>Pseudomonadota</taxon>
        <taxon>Betaproteobacteria</taxon>
        <taxon>Burkholderiales</taxon>
        <taxon>Comamonadaceae</taxon>
        <taxon>Ramlibacter</taxon>
    </lineage>
</organism>
<evidence type="ECO:0000256" key="1">
    <source>
        <dbReference type="SAM" id="MobiDB-lite"/>
    </source>
</evidence>
<evidence type="ECO:0000313" key="2">
    <source>
        <dbReference type="EMBL" id="QJW85039.1"/>
    </source>
</evidence>
<evidence type="ECO:0000313" key="3">
    <source>
        <dbReference type="Proteomes" id="UP000500826"/>
    </source>
</evidence>
<dbReference type="EMBL" id="CP053418">
    <property type="protein sequence ID" value="QJW85039.1"/>
    <property type="molecule type" value="Genomic_DNA"/>
</dbReference>
<dbReference type="SUPFAM" id="SSF55729">
    <property type="entry name" value="Acyl-CoA N-acyltransferases (Nat)"/>
    <property type="match status" value="1"/>
</dbReference>
<sequence length="624" mass="68683">MFLPVPTLTRIVRAVGAHAVVATSAPRAERAALLAARALGVPSLCMVDLFAAYEIAWLQAPDFADRVCVLNERVRQRLVDAGRPPGHIAVTGNPAFDRLGDPEVRRRGRQLRTERGWDDRHVVLWASQVEPERHPVRSERGNVELPARIAQSLRAMLPSQPGMELVVRPHPSEPPSPQPPGDREWLSRRDEDLHVLLHAVDVVVVMTSTVGIEARLAGKRVVRCWARSIRMTRPTWRAASRTRRCRCRNCRMQSHAPSAGVPLCRVRSAKRASRSACGRRTDGALAAMKLRELPLPEAQRWFDAMPLSLRVTSLSPAFAAADATRDPQLQCRWLAVEAGEWRWLHGVHLRPLPGGPGAWGAISPYGYGGPLASAQDAALLAQAWAAYGDWCRANAVLAEFCRFHPEAGNDIFFGGEVADNRMTVSVDLTLPQVESQFSTLALRKLRRADRLGATVRFSRHPGDWRRFAAFYRAAMTALGAAGWYHFSDAYFEALATVPQAWLCVCELDGAWHRPACTCSAKASSNTTSGPAAPRATKRARRTCCRRPPRGAGARRARGRSTSAAASRRQRTIRSCSTRRGSPGGCCRSARAGRSMTKTPTGAAPHWPATTARIRPRASCWMIEP</sequence>
<name>A0ABX6P6D9_9BURK</name>
<proteinExistence type="predicted"/>
<feature type="region of interest" description="Disordered" evidence="1">
    <location>
        <begin position="546"/>
        <end position="606"/>
    </location>
</feature>
<feature type="region of interest" description="Disordered" evidence="1">
    <location>
        <begin position="522"/>
        <end position="541"/>
    </location>
</feature>
<feature type="compositionally biased region" description="Basic residues" evidence="1">
    <location>
        <begin position="546"/>
        <end position="558"/>
    </location>
</feature>
<reference evidence="2 3" key="1">
    <citation type="submission" date="2020-05" db="EMBL/GenBank/DDBJ databases">
        <title>Ramlibacter rhizophilus sp. nov., isolated from rhizosphere soil of national flower Mugunghwa from South Korea.</title>
        <authorList>
            <person name="Zheng-Fei Y."/>
            <person name="Huan T."/>
        </authorList>
    </citation>
    <scope>NUCLEOTIDE SEQUENCE [LARGE SCALE GENOMIC DNA]</scope>
    <source>
        <strain evidence="2 3">H242</strain>
    </source>
</reference>
<reference evidence="2 3" key="2">
    <citation type="submission" date="2020-05" db="EMBL/GenBank/DDBJ databases">
        <authorList>
            <person name="Khan S.A."/>
            <person name="Jeon C.O."/>
            <person name="Chun B.H."/>
        </authorList>
    </citation>
    <scope>NUCLEOTIDE SEQUENCE [LARGE SCALE GENOMIC DNA]</scope>
    <source>
        <strain evidence="2 3">H242</strain>
    </source>
</reference>
<dbReference type="Proteomes" id="UP000500826">
    <property type="component" value="Chromosome"/>
</dbReference>
<keyword evidence="3" id="KW-1185">Reference proteome</keyword>
<gene>
    <name evidence="2" type="ORF">HK414_20355</name>
</gene>
<dbReference type="SUPFAM" id="SSF53756">
    <property type="entry name" value="UDP-Glycosyltransferase/glycogen phosphorylase"/>
    <property type="match status" value="1"/>
</dbReference>
<feature type="region of interest" description="Disordered" evidence="1">
    <location>
        <begin position="165"/>
        <end position="185"/>
    </location>
</feature>
<dbReference type="InterPro" id="IPR016181">
    <property type="entry name" value="Acyl_CoA_acyltransferase"/>
</dbReference>